<keyword evidence="3" id="KW-1185">Reference proteome</keyword>
<gene>
    <name evidence="2" type="ORF">GGR48_003166</name>
</gene>
<keyword evidence="1" id="KW-0812">Transmembrane</keyword>
<evidence type="ECO:0000256" key="1">
    <source>
        <dbReference type="SAM" id="Phobius"/>
    </source>
</evidence>
<dbReference type="EMBL" id="JACIDH010000019">
    <property type="protein sequence ID" value="MBB3880717.1"/>
    <property type="molecule type" value="Genomic_DNA"/>
</dbReference>
<accession>A0A7W6ACC6</accession>
<keyword evidence="1" id="KW-0472">Membrane</keyword>
<reference evidence="2 3" key="1">
    <citation type="submission" date="2020-08" db="EMBL/GenBank/DDBJ databases">
        <title>Genomic Encyclopedia of Type Strains, Phase IV (KMG-IV): sequencing the most valuable type-strain genomes for metagenomic binning, comparative biology and taxonomic classification.</title>
        <authorList>
            <person name="Goeker M."/>
        </authorList>
    </citation>
    <scope>NUCLEOTIDE SEQUENCE [LARGE SCALE GENOMIC DNA]</scope>
    <source>
        <strain evidence="2 3">DSM 19512</strain>
    </source>
</reference>
<evidence type="ECO:0000313" key="3">
    <source>
        <dbReference type="Proteomes" id="UP000538670"/>
    </source>
</evidence>
<keyword evidence="1" id="KW-1133">Transmembrane helix</keyword>
<evidence type="ECO:0000313" key="2">
    <source>
        <dbReference type="EMBL" id="MBB3880717.1"/>
    </source>
</evidence>
<dbReference type="AlphaFoldDB" id="A0A7W6ACC6"/>
<name>A0A7W6ACC6_9SPHN</name>
<protein>
    <submittedName>
        <fullName evidence="2">Uncharacterized protein YjbJ (UPF0337 family)</fullName>
    </submittedName>
</protein>
<dbReference type="Proteomes" id="UP000538670">
    <property type="component" value="Unassembled WGS sequence"/>
</dbReference>
<dbReference type="SUPFAM" id="SSF69047">
    <property type="entry name" value="Hypothetical protein YjbJ"/>
    <property type="match status" value="1"/>
</dbReference>
<comment type="caution">
    <text evidence="2">The sequence shown here is derived from an EMBL/GenBank/DDBJ whole genome shotgun (WGS) entry which is preliminary data.</text>
</comment>
<dbReference type="InterPro" id="IPR036629">
    <property type="entry name" value="YjbJ_sf"/>
</dbReference>
<proteinExistence type="predicted"/>
<feature type="transmembrane region" description="Helical" evidence="1">
    <location>
        <begin position="99"/>
        <end position="117"/>
    </location>
</feature>
<organism evidence="2 3">
    <name type="scientific">Sphingomonas pseudosanguinis</name>
    <dbReference type="NCBI Taxonomy" id="413712"/>
    <lineage>
        <taxon>Bacteria</taxon>
        <taxon>Pseudomonadati</taxon>
        <taxon>Pseudomonadota</taxon>
        <taxon>Alphaproteobacteria</taxon>
        <taxon>Sphingomonadales</taxon>
        <taxon>Sphingomonadaceae</taxon>
        <taxon>Sphingomonas</taxon>
    </lineage>
</organism>
<sequence>MNKHELRGGARYVGGKVEKAVGDVVDSRDWKVAGVTDQVAGGAEHLFGRAQSIAGDVADATPSLIEHAREKVGDAADRSVDAARRGSDKARNHIRGNEATVFAIAAALGGYALGWLIHRRRG</sequence>
<dbReference type="RefSeq" id="WP_183952757.1">
    <property type="nucleotide sequence ID" value="NZ_JACIDH010000019.1"/>
</dbReference>